<dbReference type="AlphaFoldDB" id="A0A542ZQR6"/>
<gene>
    <name evidence="2" type="ORF">FB460_0480</name>
</gene>
<feature type="transmembrane region" description="Helical" evidence="1">
    <location>
        <begin position="132"/>
        <end position="153"/>
    </location>
</feature>
<dbReference type="Pfam" id="PF12730">
    <property type="entry name" value="ABC2_membrane_4"/>
    <property type="match status" value="1"/>
</dbReference>
<feature type="transmembrane region" description="Helical" evidence="1">
    <location>
        <begin position="49"/>
        <end position="74"/>
    </location>
</feature>
<feature type="transmembrane region" description="Helical" evidence="1">
    <location>
        <begin position="165"/>
        <end position="185"/>
    </location>
</feature>
<organism evidence="2 3">
    <name type="scientific">Propioniferax innocua</name>
    <dbReference type="NCBI Taxonomy" id="1753"/>
    <lineage>
        <taxon>Bacteria</taxon>
        <taxon>Bacillati</taxon>
        <taxon>Actinomycetota</taxon>
        <taxon>Actinomycetes</taxon>
        <taxon>Propionibacteriales</taxon>
        <taxon>Propionibacteriaceae</taxon>
        <taxon>Propioniferax</taxon>
    </lineage>
</organism>
<evidence type="ECO:0000313" key="3">
    <source>
        <dbReference type="Proteomes" id="UP000316196"/>
    </source>
</evidence>
<comment type="caution">
    <text evidence="2">The sequence shown here is derived from an EMBL/GenBank/DDBJ whole genome shotgun (WGS) entry which is preliminary data.</text>
</comment>
<dbReference type="RefSeq" id="WP_170209920.1">
    <property type="nucleotide sequence ID" value="NZ_BAAAMD010000001.1"/>
</dbReference>
<feature type="transmembrane region" description="Helical" evidence="1">
    <location>
        <begin position="224"/>
        <end position="243"/>
    </location>
</feature>
<proteinExistence type="predicted"/>
<protein>
    <recommendedName>
        <fullName evidence="4">ABC-2 type transport system permease protein</fullName>
    </recommendedName>
</protein>
<name>A0A542ZQR6_9ACTN</name>
<keyword evidence="1" id="KW-1133">Transmembrane helix</keyword>
<dbReference type="CDD" id="cd21809">
    <property type="entry name" value="ABC-2_lan_permease-like"/>
    <property type="match status" value="1"/>
</dbReference>
<evidence type="ECO:0000256" key="1">
    <source>
        <dbReference type="SAM" id="Phobius"/>
    </source>
</evidence>
<evidence type="ECO:0000313" key="2">
    <source>
        <dbReference type="EMBL" id="TQL62694.1"/>
    </source>
</evidence>
<keyword evidence="1" id="KW-0472">Membrane</keyword>
<accession>A0A542ZQR6</accession>
<dbReference type="Proteomes" id="UP000316196">
    <property type="component" value="Unassembled WGS sequence"/>
</dbReference>
<dbReference type="EMBL" id="VFOR01000001">
    <property type="protein sequence ID" value="TQL62694.1"/>
    <property type="molecule type" value="Genomic_DNA"/>
</dbReference>
<keyword evidence="1" id="KW-0812">Transmembrane</keyword>
<keyword evidence="3" id="KW-1185">Reference proteome</keyword>
<evidence type="ECO:0008006" key="4">
    <source>
        <dbReference type="Google" id="ProtNLM"/>
    </source>
</evidence>
<feature type="transmembrane region" description="Helical" evidence="1">
    <location>
        <begin position="95"/>
        <end position="120"/>
    </location>
</feature>
<reference evidence="2 3" key="1">
    <citation type="submission" date="2019-06" db="EMBL/GenBank/DDBJ databases">
        <title>Sequencing the genomes of 1000 actinobacteria strains.</title>
        <authorList>
            <person name="Klenk H.-P."/>
        </authorList>
    </citation>
    <scope>NUCLEOTIDE SEQUENCE [LARGE SCALE GENOMIC DNA]</scope>
    <source>
        <strain evidence="2 3">DSM 8251</strain>
    </source>
</reference>
<sequence length="249" mass="26023">MNVWKAELIKLRRASAWVVVLVVPVLAVVMGTANFILNAGVLTQSWASLWGQITLFYGLFFLSLGVATLCSALWRVEHRGVWPRLMAGPARASSIVTAKLGAGFLLVAAMQVLLVLGTWLAGSLATDLDPWALPWSIWGSAVVTLMAATAVVALQSLLSMVWKSFTAPVAVCFLGVVAGIGAFYGDIAGLKTVIPQALLARAATLGSVTVGDSGALNLSGTLPIILPSLVLTGLCIALSTAVLQRRDVA</sequence>
<feature type="transmembrane region" description="Helical" evidence="1">
    <location>
        <begin position="14"/>
        <end position="37"/>
    </location>
</feature>